<evidence type="ECO:0000256" key="5">
    <source>
        <dbReference type="ARBA" id="ARBA00022777"/>
    </source>
</evidence>
<feature type="region of interest" description="Disordered" evidence="7">
    <location>
        <begin position="1"/>
        <end position="42"/>
    </location>
</feature>
<reference evidence="11" key="1">
    <citation type="journal article" date="2020" name="Nat. Commun.">
        <title>Large-scale genome sequencing of mycorrhizal fungi provides insights into the early evolution of symbiotic traits.</title>
        <authorList>
            <person name="Miyauchi S."/>
            <person name="Kiss E."/>
            <person name="Kuo A."/>
            <person name="Drula E."/>
            <person name="Kohler A."/>
            <person name="Sanchez-Garcia M."/>
            <person name="Morin E."/>
            <person name="Andreopoulos B."/>
            <person name="Barry K.W."/>
            <person name="Bonito G."/>
            <person name="Buee M."/>
            <person name="Carver A."/>
            <person name="Chen C."/>
            <person name="Cichocki N."/>
            <person name="Clum A."/>
            <person name="Culley D."/>
            <person name="Crous P.W."/>
            <person name="Fauchery L."/>
            <person name="Girlanda M."/>
            <person name="Hayes R.D."/>
            <person name="Keri Z."/>
            <person name="LaButti K."/>
            <person name="Lipzen A."/>
            <person name="Lombard V."/>
            <person name="Magnuson J."/>
            <person name="Maillard F."/>
            <person name="Murat C."/>
            <person name="Nolan M."/>
            <person name="Ohm R.A."/>
            <person name="Pangilinan J."/>
            <person name="Pereira M.F."/>
            <person name="Perotto S."/>
            <person name="Peter M."/>
            <person name="Pfister S."/>
            <person name="Riley R."/>
            <person name="Sitrit Y."/>
            <person name="Stielow J.B."/>
            <person name="Szollosi G."/>
            <person name="Zifcakova L."/>
            <person name="Stursova M."/>
            <person name="Spatafora J.W."/>
            <person name="Tedersoo L."/>
            <person name="Vaario L.M."/>
            <person name="Yamada A."/>
            <person name="Yan M."/>
            <person name="Wang P."/>
            <person name="Xu J."/>
            <person name="Bruns T."/>
            <person name="Baldrian P."/>
            <person name="Vilgalys R."/>
            <person name="Dunand C."/>
            <person name="Henrissat B."/>
            <person name="Grigoriev I.V."/>
            <person name="Hibbett D."/>
            <person name="Nagy L.G."/>
            <person name="Martin F.M."/>
        </authorList>
    </citation>
    <scope>NUCLEOTIDE SEQUENCE</scope>
    <source>
        <strain evidence="11">UH-Tt-Lm1</strain>
    </source>
</reference>
<feature type="domain" description="Response regulatory" evidence="10">
    <location>
        <begin position="906"/>
        <end position="1062"/>
    </location>
</feature>
<dbReference type="PANTHER" id="PTHR43047">
    <property type="entry name" value="TWO-COMPONENT HISTIDINE PROTEIN KINASE"/>
    <property type="match status" value="1"/>
</dbReference>
<dbReference type="GO" id="GO:0009927">
    <property type="term" value="F:histidine phosphotransfer kinase activity"/>
    <property type="evidence" value="ECO:0007669"/>
    <property type="project" value="TreeGrafter"/>
</dbReference>
<feature type="transmembrane region" description="Helical" evidence="8">
    <location>
        <begin position="361"/>
        <end position="379"/>
    </location>
</feature>
<dbReference type="Pfam" id="PF00072">
    <property type="entry name" value="Response_reg"/>
    <property type="match status" value="1"/>
</dbReference>
<feature type="region of interest" description="Disordered" evidence="7">
    <location>
        <begin position="832"/>
        <end position="899"/>
    </location>
</feature>
<reference evidence="11" key="2">
    <citation type="submission" date="2020-11" db="EMBL/GenBank/DDBJ databases">
        <authorList>
            <consortium name="DOE Joint Genome Institute"/>
            <person name="Kuo A."/>
            <person name="Miyauchi S."/>
            <person name="Kiss E."/>
            <person name="Drula E."/>
            <person name="Kohler A."/>
            <person name="Sanchez-Garcia M."/>
            <person name="Andreopoulos B."/>
            <person name="Barry K.W."/>
            <person name="Bonito G."/>
            <person name="Buee M."/>
            <person name="Carver A."/>
            <person name="Chen C."/>
            <person name="Cichocki N."/>
            <person name="Clum A."/>
            <person name="Culley D."/>
            <person name="Crous P.W."/>
            <person name="Fauchery L."/>
            <person name="Girlanda M."/>
            <person name="Hayes R."/>
            <person name="Keri Z."/>
            <person name="Labutti K."/>
            <person name="Lipzen A."/>
            <person name="Lombard V."/>
            <person name="Magnuson J."/>
            <person name="Maillard F."/>
            <person name="Morin E."/>
            <person name="Murat C."/>
            <person name="Nolan M."/>
            <person name="Ohm R."/>
            <person name="Pangilinan J."/>
            <person name="Pereira M."/>
            <person name="Perotto S."/>
            <person name="Peter M."/>
            <person name="Riley R."/>
            <person name="Sitrit Y."/>
            <person name="Stielow B."/>
            <person name="Szollosi G."/>
            <person name="Zifcakova L."/>
            <person name="Stursova M."/>
            <person name="Spatafora J.W."/>
            <person name="Tedersoo L."/>
            <person name="Vaario L.-M."/>
            <person name="Yamada A."/>
            <person name="Yan M."/>
            <person name="Wang P."/>
            <person name="Xu J."/>
            <person name="Bruns T."/>
            <person name="Baldrian P."/>
            <person name="Vilgalys R."/>
            <person name="Henrissat B."/>
            <person name="Grigoriev I.V."/>
            <person name="Hibbett D."/>
            <person name="Nagy L.G."/>
            <person name="Martin F.M."/>
        </authorList>
    </citation>
    <scope>NUCLEOTIDE SEQUENCE</scope>
    <source>
        <strain evidence="11">UH-Tt-Lm1</strain>
    </source>
</reference>
<feature type="region of interest" description="Disordered" evidence="7">
    <location>
        <begin position="592"/>
        <end position="650"/>
    </location>
</feature>
<dbReference type="InterPro" id="IPR011006">
    <property type="entry name" value="CheY-like_superfamily"/>
</dbReference>
<dbReference type="PANTHER" id="PTHR43047:SF66">
    <property type="entry name" value="HISKA"/>
    <property type="match status" value="1"/>
</dbReference>
<dbReference type="SUPFAM" id="SSF47384">
    <property type="entry name" value="Homodimeric domain of signal transducing histidine kinase"/>
    <property type="match status" value="1"/>
</dbReference>
<proteinExistence type="predicted"/>
<dbReference type="Pfam" id="PF00512">
    <property type="entry name" value="HisKA"/>
    <property type="match status" value="1"/>
</dbReference>
<keyword evidence="8" id="KW-0472">Membrane</keyword>
<dbReference type="PROSITE" id="PS50109">
    <property type="entry name" value="HIS_KIN"/>
    <property type="match status" value="1"/>
</dbReference>
<dbReference type="SUPFAM" id="SSF55874">
    <property type="entry name" value="ATPase domain of HSP90 chaperone/DNA topoisomerase II/histidine kinase"/>
    <property type="match status" value="1"/>
</dbReference>
<sequence length="1092" mass="120945">MRFSLRLPPSVSVAPSGSTPAKSLQTTTTGTNDHSDQYAATELHLLPAPATAKDRQSRPRRNSKSVQINGGWRAYWAAFKRQVAPGTAPSSSSSPDDSTGTASYVHKPQGSAIGAQDGRVQVVVVDRLWGENPGRSTESDSNEETHAENRLGTSHTDPNSSQADTGFWTSSRALFFLRWRIWPSIWGFFRLQFMDHKYEEHYFKETWFLRKRLALFSAAYFVINWLLPVILLTRPATLADSIFYYGIGPVISVPLVFLVIFDYPRDRSVLYQIYLFFAVWSWPIYLMVYMHLCGYWNPNKPYVIYSCGSKDFLITYYYTAALQTIALFGLGMNRFPALLGSLCFVIPSLVLFLPVRAKYGRIAASIIIFEAFILYVHYVREVAERRLFTLRDQLKTQFKATQKAQVNERKAADSKRRLTSYVFHEVRVPLNTALLAVQNMSARNAVDKAHEIEFKALEDSLNMMSKVLNDVLDFHRMDSGRFENYNKPYVFHQIMRSLIAPLKLDADSKKLHFVTELDQTIDDVAGRALFSALGQNEEEIQEAIAKYDGVVLGDENRLRQIITNLAGNAFKFTPTGGTVAIRTKLVALSPDSPFKAHRSASSPHPTSPASQKTPPLSRSHSNKRETKKGGAVDEKGRSGTNGLSADLLKQHDTEVDEKVKPAERIVVRIEVSDTGCGIHEKEMHEIKLFNAFNQTEVGRQQGGKGTGLGLALVRQIVKLSGGRLGLDSKVGVGSTFWVELPLGVGKKVLPLVQGRPTASRTGSMDHPLSLASLHPHLEKAQTDPVASATLLERVTDVDGLVQLVPRKASDILESAPALRESLEVLKTQALDSPLLKKEKPNDNASTSKQDSSPPPTTMSKRPTHIDLPKPPRFPTIRSPGDRLSPSLIGPPTPENERSMEVAPGLPVLVVDDDRMTRMLMQRLLERLKCVVTTAVNGREALELITGVSDCRGVDTPASNEGEYFAEGSVGSPGVNQEIDGPPTPGTSEGKFAVVFLDNQMPVLSGVEMVRKLRKLGRKDLVVGVTGNALLPDQEEYLAAGADYILTKPVREESLRSMLQLADEQRKSRMVAMVSPTLIGSPENQDPIENTLK</sequence>
<feature type="transmembrane region" description="Helical" evidence="8">
    <location>
        <begin position="242"/>
        <end position="261"/>
    </location>
</feature>
<evidence type="ECO:0000256" key="7">
    <source>
        <dbReference type="SAM" id="MobiDB-lite"/>
    </source>
</evidence>
<dbReference type="Proteomes" id="UP000736335">
    <property type="component" value="Unassembled WGS sequence"/>
</dbReference>
<dbReference type="Pfam" id="PF02518">
    <property type="entry name" value="HATPase_c"/>
    <property type="match status" value="1"/>
</dbReference>
<feature type="compositionally biased region" description="Low complexity" evidence="7">
    <location>
        <begin position="599"/>
        <end position="610"/>
    </location>
</feature>
<dbReference type="InterPro" id="IPR036097">
    <property type="entry name" value="HisK_dim/P_sf"/>
</dbReference>
<feature type="transmembrane region" description="Helical" evidence="8">
    <location>
        <begin position="337"/>
        <end position="355"/>
    </location>
</feature>
<feature type="region of interest" description="Disordered" evidence="7">
    <location>
        <begin position="131"/>
        <end position="163"/>
    </location>
</feature>
<dbReference type="InterPro" id="IPR003661">
    <property type="entry name" value="HisK_dim/P_dom"/>
</dbReference>
<dbReference type="InterPro" id="IPR001789">
    <property type="entry name" value="Sig_transdc_resp-reg_receiver"/>
</dbReference>
<dbReference type="InterPro" id="IPR004358">
    <property type="entry name" value="Sig_transdc_His_kin-like_C"/>
</dbReference>
<keyword evidence="8" id="KW-0812">Transmembrane</keyword>
<keyword evidence="4" id="KW-0808">Transferase</keyword>
<dbReference type="EC" id="2.7.13.3" evidence="2"/>
<feature type="compositionally biased region" description="Polar residues" evidence="7">
    <location>
        <begin position="842"/>
        <end position="851"/>
    </location>
</feature>
<dbReference type="Gene3D" id="3.30.565.10">
    <property type="entry name" value="Histidine kinase-like ATPase, C-terminal domain"/>
    <property type="match status" value="1"/>
</dbReference>
<dbReference type="InterPro" id="IPR005467">
    <property type="entry name" value="His_kinase_dom"/>
</dbReference>
<dbReference type="Gene3D" id="1.10.287.130">
    <property type="match status" value="1"/>
</dbReference>
<dbReference type="OrthoDB" id="60033at2759"/>
<feature type="domain" description="Histidine kinase" evidence="9">
    <location>
        <begin position="421"/>
        <end position="744"/>
    </location>
</feature>
<dbReference type="SUPFAM" id="SSF52172">
    <property type="entry name" value="CheY-like"/>
    <property type="match status" value="1"/>
</dbReference>
<dbReference type="GO" id="GO:0000155">
    <property type="term" value="F:phosphorelay sensor kinase activity"/>
    <property type="evidence" value="ECO:0007669"/>
    <property type="project" value="InterPro"/>
</dbReference>
<feature type="compositionally biased region" description="Polar residues" evidence="7">
    <location>
        <begin position="13"/>
        <end position="32"/>
    </location>
</feature>
<comment type="catalytic activity">
    <reaction evidence="1">
        <text>ATP + protein L-histidine = ADP + protein N-phospho-L-histidine.</text>
        <dbReference type="EC" id="2.7.13.3"/>
    </reaction>
</comment>
<evidence type="ECO:0000259" key="10">
    <source>
        <dbReference type="PROSITE" id="PS50110"/>
    </source>
</evidence>
<protein>
    <recommendedName>
        <fullName evidence="2">histidine kinase</fullName>
        <ecNumber evidence="2">2.7.13.3</ecNumber>
    </recommendedName>
</protein>
<accession>A0A9P6LDQ5</accession>
<feature type="compositionally biased region" description="Basic and acidic residues" evidence="7">
    <location>
        <begin position="622"/>
        <end position="637"/>
    </location>
</feature>
<dbReference type="PROSITE" id="PS50110">
    <property type="entry name" value="RESPONSE_REGULATORY"/>
    <property type="match status" value="1"/>
</dbReference>
<evidence type="ECO:0000256" key="6">
    <source>
        <dbReference type="PROSITE-ProRule" id="PRU00169"/>
    </source>
</evidence>
<dbReference type="CDD" id="cd00082">
    <property type="entry name" value="HisKA"/>
    <property type="match status" value="1"/>
</dbReference>
<dbReference type="SMART" id="SM00448">
    <property type="entry name" value="REC"/>
    <property type="match status" value="1"/>
</dbReference>
<dbReference type="InterPro" id="IPR036890">
    <property type="entry name" value="HATPase_C_sf"/>
</dbReference>
<evidence type="ECO:0000256" key="8">
    <source>
        <dbReference type="SAM" id="Phobius"/>
    </source>
</evidence>
<keyword evidence="5" id="KW-0418">Kinase</keyword>
<evidence type="ECO:0000256" key="3">
    <source>
        <dbReference type="ARBA" id="ARBA00022553"/>
    </source>
</evidence>
<feature type="modified residue" description="4-aspartylphosphate" evidence="6">
    <location>
        <position position="997"/>
    </location>
</feature>
<dbReference type="EMBL" id="WIUZ02000001">
    <property type="protein sequence ID" value="KAF9793276.1"/>
    <property type="molecule type" value="Genomic_DNA"/>
</dbReference>
<dbReference type="CDD" id="cd17546">
    <property type="entry name" value="REC_hyHK_CKI1_RcsC-like"/>
    <property type="match status" value="1"/>
</dbReference>
<dbReference type="Gene3D" id="3.40.50.2300">
    <property type="match status" value="1"/>
</dbReference>
<comment type="caution">
    <text evidence="11">The sequence shown here is derived from an EMBL/GenBank/DDBJ whole genome shotgun (WGS) entry which is preliminary data.</text>
</comment>
<feature type="compositionally biased region" description="Polar residues" evidence="7">
    <location>
        <begin position="151"/>
        <end position="163"/>
    </location>
</feature>
<feature type="region of interest" description="Disordered" evidence="7">
    <location>
        <begin position="85"/>
        <end position="116"/>
    </location>
</feature>
<name>A0A9P6LDQ5_9AGAM</name>
<dbReference type="InterPro" id="IPR003594">
    <property type="entry name" value="HATPase_dom"/>
</dbReference>
<evidence type="ECO:0000256" key="2">
    <source>
        <dbReference type="ARBA" id="ARBA00012438"/>
    </source>
</evidence>
<evidence type="ECO:0000256" key="4">
    <source>
        <dbReference type="ARBA" id="ARBA00022679"/>
    </source>
</evidence>
<evidence type="ECO:0000313" key="11">
    <source>
        <dbReference type="EMBL" id="KAF9793276.1"/>
    </source>
</evidence>
<keyword evidence="12" id="KW-1185">Reference proteome</keyword>
<feature type="transmembrane region" description="Helical" evidence="8">
    <location>
        <begin position="213"/>
        <end position="236"/>
    </location>
</feature>
<dbReference type="SMART" id="SM00388">
    <property type="entry name" value="HisKA"/>
    <property type="match status" value="1"/>
</dbReference>
<dbReference type="GO" id="GO:0005886">
    <property type="term" value="C:plasma membrane"/>
    <property type="evidence" value="ECO:0007669"/>
    <property type="project" value="TreeGrafter"/>
</dbReference>
<feature type="transmembrane region" description="Helical" evidence="8">
    <location>
        <begin position="273"/>
        <end position="292"/>
    </location>
</feature>
<dbReference type="AlphaFoldDB" id="A0A9P6LDQ5"/>
<dbReference type="PRINTS" id="PR00344">
    <property type="entry name" value="BCTRLSENSOR"/>
</dbReference>
<keyword evidence="8" id="KW-1133">Transmembrane helix</keyword>
<gene>
    <name evidence="11" type="ORF">BJ322DRAFT_116495</name>
</gene>
<evidence type="ECO:0000259" key="9">
    <source>
        <dbReference type="PROSITE" id="PS50109"/>
    </source>
</evidence>
<dbReference type="SMART" id="SM00387">
    <property type="entry name" value="HATPase_c"/>
    <property type="match status" value="1"/>
</dbReference>
<keyword evidence="3 6" id="KW-0597">Phosphoprotein</keyword>
<organism evidence="11 12">
    <name type="scientific">Thelephora terrestris</name>
    <dbReference type="NCBI Taxonomy" id="56493"/>
    <lineage>
        <taxon>Eukaryota</taxon>
        <taxon>Fungi</taxon>
        <taxon>Dikarya</taxon>
        <taxon>Basidiomycota</taxon>
        <taxon>Agaricomycotina</taxon>
        <taxon>Agaricomycetes</taxon>
        <taxon>Thelephorales</taxon>
        <taxon>Thelephoraceae</taxon>
        <taxon>Thelephora</taxon>
    </lineage>
</organism>
<evidence type="ECO:0000313" key="12">
    <source>
        <dbReference type="Proteomes" id="UP000736335"/>
    </source>
</evidence>
<feature type="compositionally biased region" description="Low complexity" evidence="7">
    <location>
        <begin position="85"/>
        <end position="103"/>
    </location>
</feature>
<evidence type="ECO:0000256" key="1">
    <source>
        <dbReference type="ARBA" id="ARBA00000085"/>
    </source>
</evidence>